<dbReference type="RefSeq" id="WP_072745764.1">
    <property type="nucleotide sequence ID" value="NZ_FOHL01000002.1"/>
</dbReference>
<dbReference type="InterPro" id="IPR045462">
    <property type="entry name" value="aa-tRNA-synth_I_cd-bd"/>
</dbReference>
<accession>A0A1M7RUQ3</accession>
<dbReference type="EC" id="6.1.1.17" evidence="8"/>
<dbReference type="PRINTS" id="PR00987">
    <property type="entry name" value="TRNASYNTHGLU"/>
</dbReference>
<organism evidence="12 13">
    <name type="scientific">Oceanicella actignis</name>
    <dbReference type="NCBI Taxonomy" id="1189325"/>
    <lineage>
        <taxon>Bacteria</taxon>
        <taxon>Pseudomonadati</taxon>
        <taxon>Pseudomonadota</taxon>
        <taxon>Alphaproteobacteria</taxon>
        <taxon>Rhodobacterales</taxon>
        <taxon>Paracoccaceae</taxon>
        <taxon>Oceanicella</taxon>
    </lineage>
</organism>
<dbReference type="Proteomes" id="UP000184066">
    <property type="component" value="Unassembled WGS sequence"/>
</dbReference>
<dbReference type="InterPro" id="IPR000924">
    <property type="entry name" value="Glu/Gln-tRNA-synth"/>
</dbReference>
<evidence type="ECO:0000259" key="10">
    <source>
        <dbReference type="Pfam" id="PF00749"/>
    </source>
</evidence>
<evidence type="ECO:0000259" key="11">
    <source>
        <dbReference type="Pfam" id="PF19269"/>
    </source>
</evidence>
<evidence type="ECO:0000313" key="12">
    <source>
        <dbReference type="EMBL" id="SHN50047.1"/>
    </source>
</evidence>
<dbReference type="InterPro" id="IPR008925">
    <property type="entry name" value="aa_tRNA-synth_I_cd-bd_sf"/>
</dbReference>
<dbReference type="Gene3D" id="3.40.50.620">
    <property type="entry name" value="HUPs"/>
    <property type="match status" value="1"/>
</dbReference>
<keyword evidence="6 8" id="KW-0648">Protein biosynthesis</keyword>
<keyword evidence="13" id="KW-1185">Reference proteome</keyword>
<feature type="short sequence motif" description="'HIGH' region" evidence="8">
    <location>
        <begin position="9"/>
        <end position="19"/>
    </location>
</feature>
<dbReference type="HAMAP" id="MF_00022">
    <property type="entry name" value="Glu_tRNA_synth_type1"/>
    <property type="match status" value="1"/>
</dbReference>
<dbReference type="PROSITE" id="PS00178">
    <property type="entry name" value="AA_TRNA_LIGASE_I"/>
    <property type="match status" value="1"/>
</dbReference>
<dbReference type="InterPro" id="IPR020751">
    <property type="entry name" value="aa-tRNA-synth_I_codon-bd_sub2"/>
</dbReference>
<evidence type="ECO:0000256" key="8">
    <source>
        <dbReference type="HAMAP-Rule" id="MF_00022"/>
    </source>
</evidence>
<feature type="short sequence motif" description="'KMSKS' region" evidence="8">
    <location>
        <begin position="239"/>
        <end position="243"/>
    </location>
</feature>
<evidence type="ECO:0000256" key="7">
    <source>
        <dbReference type="ARBA" id="ARBA00023146"/>
    </source>
</evidence>
<comment type="similarity">
    <text evidence="1 8">Belongs to the class-I aminoacyl-tRNA synthetase family. Glutamate--tRNA ligase type 1 subfamily.</text>
</comment>
<proteinExistence type="inferred from homology"/>
<keyword evidence="5 8" id="KW-0067">ATP-binding</keyword>
<dbReference type="STRING" id="1189325.SAMN04488119_102347"/>
<comment type="caution">
    <text evidence="8">Lacks conserved residue(s) required for the propagation of feature annotation.</text>
</comment>
<dbReference type="SUPFAM" id="SSF48163">
    <property type="entry name" value="An anticodon-binding domain of class I aminoacyl-tRNA synthetases"/>
    <property type="match status" value="1"/>
</dbReference>
<evidence type="ECO:0000256" key="9">
    <source>
        <dbReference type="SAM" id="MobiDB-lite"/>
    </source>
</evidence>
<sequence>MTVVTRFAPSPTGLLHVGNLRTALFNWLFARKAGGRFVLRLDDTDAERSRPEFADAIRRDLEWMGLDWDQELRQSERMDLYRARAEALRGQGRLYPCWETPDELERKRRLRRMQGRPPIYDRAALALDEDERARLGAQRPPHWRFLLEHRREGWDDLFLGPREVDAASMSDPVLIREDGQFLYTLCSVADDADLGVTHVLRGADHVSNTAVQMQIFRALGAEAPVFGHHALLTGPGGAPLSKRLGGLSLADLRAQGVEPMALASILARLGGAAAPEPRLSLRELIAEFDPAAFGAAPAAFDPADARAMTARILRLTPYEAAAPALAARNADLGPRFWETVRENVASWDEAAAWARILREGARPDVAPEDRAFVAEALALLPPRPWDETAWKRWTDAVKAASGRKGRALFMPLRKALTGKGSGPDMSRLMPLMQGPAPRPEDVSAD</sequence>
<dbReference type="InterPro" id="IPR004527">
    <property type="entry name" value="Glu-tRNA-ligase_bac/mito"/>
</dbReference>
<feature type="region of interest" description="Disordered" evidence="9">
    <location>
        <begin position="418"/>
        <end position="445"/>
    </location>
</feature>
<dbReference type="GO" id="GO:0006424">
    <property type="term" value="P:glutamyl-tRNA aminoacylation"/>
    <property type="evidence" value="ECO:0007669"/>
    <property type="project" value="UniProtKB-UniRule"/>
</dbReference>
<dbReference type="InterPro" id="IPR020058">
    <property type="entry name" value="Glu/Gln-tRNA-synth_Ib_cat-dom"/>
</dbReference>
<dbReference type="PANTHER" id="PTHR43311">
    <property type="entry name" value="GLUTAMATE--TRNA LIGASE"/>
    <property type="match status" value="1"/>
</dbReference>
<dbReference type="InterPro" id="IPR014729">
    <property type="entry name" value="Rossmann-like_a/b/a_fold"/>
</dbReference>
<keyword evidence="7 8" id="KW-0030">Aminoacyl-tRNA synthetase</keyword>
<dbReference type="GO" id="GO:0005524">
    <property type="term" value="F:ATP binding"/>
    <property type="evidence" value="ECO:0007669"/>
    <property type="project" value="UniProtKB-UniRule"/>
</dbReference>
<dbReference type="Gene3D" id="1.10.10.350">
    <property type="match status" value="1"/>
</dbReference>
<reference evidence="12 13" key="1">
    <citation type="submission" date="2016-12" db="EMBL/GenBank/DDBJ databases">
        <authorList>
            <person name="Song W.-J."/>
            <person name="Kurnit D.M."/>
        </authorList>
    </citation>
    <scope>NUCLEOTIDE SEQUENCE [LARGE SCALE GENOMIC DNA]</scope>
    <source>
        <strain evidence="12 13">CGMCC 1.10808</strain>
    </source>
</reference>
<dbReference type="Pfam" id="PF00749">
    <property type="entry name" value="tRNA-synt_1c"/>
    <property type="match status" value="1"/>
</dbReference>
<dbReference type="GO" id="GO:0005737">
    <property type="term" value="C:cytoplasm"/>
    <property type="evidence" value="ECO:0007669"/>
    <property type="project" value="UniProtKB-SubCell"/>
</dbReference>
<keyword evidence="3 8" id="KW-0436">Ligase</keyword>
<evidence type="ECO:0000256" key="1">
    <source>
        <dbReference type="ARBA" id="ARBA00007894"/>
    </source>
</evidence>
<evidence type="ECO:0000256" key="3">
    <source>
        <dbReference type="ARBA" id="ARBA00022598"/>
    </source>
</evidence>
<name>A0A1M7RUQ3_9RHOB</name>
<evidence type="ECO:0000256" key="2">
    <source>
        <dbReference type="ARBA" id="ARBA00022490"/>
    </source>
</evidence>
<dbReference type="EMBL" id="FRDL01000001">
    <property type="protein sequence ID" value="SHN50047.1"/>
    <property type="molecule type" value="Genomic_DNA"/>
</dbReference>
<evidence type="ECO:0000256" key="5">
    <source>
        <dbReference type="ARBA" id="ARBA00022840"/>
    </source>
</evidence>
<dbReference type="InterPro" id="IPR049940">
    <property type="entry name" value="GluQ/Sye"/>
</dbReference>
<dbReference type="InterPro" id="IPR001412">
    <property type="entry name" value="aa-tRNA-synth_I_CS"/>
</dbReference>
<comment type="subunit">
    <text evidence="8">Monomer.</text>
</comment>
<feature type="domain" description="Aminoacyl-tRNA synthetase class I anticodon-binding" evidence="11">
    <location>
        <begin position="373"/>
        <end position="431"/>
    </location>
</feature>
<dbReference type="PANTHER" id="PTHR43311:SF2">
    <property type="entry name" value="GLUTAMATE--TRNA LIGASE, MITOCHONDRIAL-RELATED"/>
    <property type="match status" value="1"/>
</dbReference>
<dbReference type="AlphaFoldDB" id="A0A1M7RUQ3"/>
<dbReference type="GO" id="GO:0004818">
    <property type="term" value="F:glutamate-tRNA ligase activity"/>
    <property type="evidence" value="ECO:0007669"/>
    <property type="project" value="UniProtKB-UniRule"/>
</dbReference>
<comment type="catalytic activity">
    <reaction evidence="8">
        <text>tRNA(Glu) + L-glutamate + ATP = L-glutamyl-tRNA(Glu) + AMP + diphosphate</text>
        <dbReference type="Rhea" id="RHEA:23540"/>
        <dbReference type="Rhea" id="RHEA-COMP:9663"/>
        <dbReference type="Rhea" id="RHEA-COMP:9680"/>
        <dbReference type="ChEBI" id="CHEBI:29985"/>
        <dbReference type="ChEBI" id="CHEBI:30616"/>
        <dbReference type="ChEBI" id="CHEBI:33019"/>
        <dbReference type="ChEBI" id="CHEBI:78442"/>
        <dbReference type="ChEBI" id="CHEBI:78520"/>
        <dbReference type="ChEBI" id="CHEBI:456215"/>
        <dbReference type="EC" id="6.1.1.17"/>
    </reaction>
</comment>
<comment type="subcellular location">
    <subcellularLocation>
        <location evidence="8">Cytoplasm</location>
    </subcellularLocation>
</comment>
<evidence type="ECO:0000256" key="6">
    <source>
        <dbReference type="ARBA" id="ARBA00022917"/>
    </source>
</evidence>
<dbReference type="Pfam" id="PF19269">
    <property type="entry name" value="Anticodon_2"/>
    <property type="match status" value="1"/>
</dbReference>
<dbReference type="OrthoDB" id="9807503at2"/>
<comment type="function">
    <text evidence="8">Catalyzes the attachment of glutamate to tRNA(Glu) in a two-step reaction: glutamate is first activated by ATP to form Glu-AMP and then transferred to the acceptor end of tRNA(Glu).</text>
</comment>
<gene>
    <name evidence="8" type="primary">gltX</name>
    <name evidence="12" type="ORF">SAMN05216200_101171</name>
</gene>
<feature type="domain" description="Glutamyl/glutaminyl-tRNA synthetase class Ib catalytic" evidence="10">
    <location>
        <begin position="3"/>
        <end position="289"/>
    </location>
</feature>
<evidence type="ECO:0000313" key="13">
    <source>
        <dbReference type="Proteomes" id="UP000184066"/>
    </source>
</evidence>
<keyword evidence="4 8" id="KW-0547">Nucleotide-binding</keyword>
<dbReference type="SUPFAM" id="SSF52374">
    <property type="entry name" value="Nucleotidylyl transferase"/>
    <property type="match status" value="1"/>
</dbReference>
<protein>
    <recommendedName>
        <fullName evidence="8">Glutamate--tRNA ligase</fullName>
        <ecNumber evidence="8">6.1.1.17</ecNumber>
    </recommendedName>
    <alternativeName>
        <fullName evidence="8">Glutamyl-tRNA synthetase</fullName>
        <shortName evidence="8">GluRS</shortName>
    </alternativeName>
</protein>
<keyword evidence="2 8" id="KW-0963">Cytoplasm</keyword>
<dbReference type="GO" id="GO:0000049">
    <property type="term" value="F:tRNA binding"/>
    <property type="evidence" value="ECO:0007669"/>
    <property type="project" value="InterPro"/>
</dbReference>
<evidence type="ECO:0000256" key="4">
    <source>
        <dbReference type="ARBA" id="ARBA00022741"/>
    </source>
</evidence>
<feature type="binding site" evidence="8">
    <location>
        <position position="242"/>
    </location>
    <ligand>
        <name>ATP</name>
        <dbReference type="ChEBI" id="CHEBI:30616"/>
    </ligand>
</feature>